<comment type="similarity">
    <text evidence="1">Belongs to the transferase hexapeptide repeat family.</text>
</comment>
<dbReference type="CDD" id="cd03360">
    <property type="entry name" value="LbH_AT_putative"/>
    <property type="match status" value="1"/>
</dbReference>
<dbReference type="InterPro" id="IPR041561">
    <property type="entry name" value="PglD_N"/>
</dbReference>
<feature type="active site" description="Proton acceptor" evidence="2">
    <location>
        <position position="130"/>
    </location>
</feature>
<feature type="domain" description="PglD N-terminal" evidence="4">
    <location>
        <begin position="2"/>
        <end position="67"/>
    </location>
</feature>
<evidence type="ECO:0000256" key="1">
    <source>
        <dbReference type="ARBA" id="ARBA00007274"/>
    </source>
</evidence>
<name>A0A150WLA8_BDEBC</name>
<feature type="binding site" evidence="3">
    <location>
        <position position="139"/>
    </location>
    <ligand>
        <name>acetyl-CoA</name>
        <dbReference type="ChEBI" id="CHEBI:57288"/>
    </ligand>
</feature>
<proteinExistence type="inferred from homology"/>
<evidence type="ECO:0000259" key="4">
    <source>
        <dbReference type="Pfam" id="PF17836"/>
    </source>
</evidence>
<comment type="caution">
    <text evidence="5">The sequence shown here is derived from an EMBL/GenBank/DDBJ whole genome shotgun (WGS) entry which is preliminary data.</text>
</comment>
<organism evidence="5 6">
    <name type="scientific">Bdellovibrio bacteriovorus</name>
    <dbReference type="NCBI Taxonomy" id="959"/>
    <lineage>
        <taxon>Bacteria</taxon>
        <taxon>Pseudomonadati</taxon>
        <taxon>Bdellovibrionota</taxon>
        <taxon>Bdellovibrionia</taxon>
        <taxon>Bdellovibrionales</taxon>
        <taxon>Pseudobdellovibrionaceae</taxon>
        <taxon>Bdellovibrio</taxon>
    </lineage>
</organism>
<dbReference type="NCBIfam" id="TIGR03570">
    <property type="entry name" value="NeuD_NnaD"/>
    <property type="match status" value="1"/>
</dbReference>
<dbReference type="Gene3D" id="2.160.10.10">
    <property type="entry name" value="Hexapeptide repeat proteins"/>
    <property type="match status" value="1"/>
</dbReference>
<dbReference type="PANTHER" id="PTHR43300">
    <property type="entry name" value="ACETYLTRANSFERASE"/>
    <property type="match status" value="1"/>
</dbReference>
<dbReference type="RefSeq" id="WP_061835229.1">
    <property type="nucleotide sequence ID" value="NZ_LUKE01000002.1"/>
</dbReference>
<dbReference type="InterPro" id="IPR011004">
    <property type="entry name" value="Trimer_LpxA-like_sf"/>
</dbReference>
<evidence type="ECO:0000256" key="3">
    <source>
        <dbReference type="PIRSR" id="PIRSR620019-2"/>
    </source>
</evidence>
<dbReference type="Gene3D" id="3.40.50.20">
    <property type="match status" value="1"/>
</dbReference>
<dbReference type="Proteomes" id="UP000075320">
    <property type="component" value="Unassembled WGS sequence"/>
</dbReference>
<dbReference type="OrthoDB" id="5295698at2"/>
<dbReference type="EMBL" id="LUKE01000002">
    <property type="protein sequence ID" value="KYG64718.1"/>
    <property type="molecule type" value="Genomic_DNA"/>
</dbReference>
<sequence>MKIVILGSGAFSREVYDWVTQAGYQVVGFFNGRTSPETSLRGLPIFYEAEKIPKDAQWIVGSGNPKAMVDMIEKVRGHISACPAVVHPSCVVGSNVNIGEGSIVCPGSVLTCDIEIGKSVVVNIGCTIGHDVRLGDYVHLSPNTSLSGFVAIGSYCEIGTGVSVVPSVKIADRVIVGAGGSVVKSLVEAGTYVGVPAKLKA</sequence>
<feature type="site" description="Increases basicity of active site His" evidence="2">
    <location>
        <position position="131"/>
    </location>
</feature>
<protein>
    <recommendedName>
        <fullName evidence="4">PglD N-terminal domain-containing protein</fullName>
    </recommendedName>
</protein>
<dbReference type="SUPFAM" id="SSF51161">
    <property type="entry name" value="Trimeric LpxA-like enzymes"/>
    <property type="match status" value="1"/>
</dbReference>
<dbReference type="InterPro" id="IPR020019">
    <property type="entry name" value="AcTrfase_PglD-like"/>
</dbReference>
<feature type="binding site" evidence="3">
    <location>
        <position position="63"/>
    </location>
    <ligand>
        <name>substrate</name>
    </ligand>
</feature>
<evidence type="ECO:0000313" key="6">
    <source>
        <dbReference type="Proteomes" id="UP000075320"/>
    </source>
</evidence>
<dbReference type="AlphaFoldDB" id="A0A150WLA8"/>
<dbReference type="InterPro" id="IPR050179">
    <property type="entry name" value="Trans_hexapeptide_repeat"/>
</dbReference>
<reference evidence="5 6" key="1">
    <citation type="submission" date="2016-03" db="EMBL/GenBank/DDBJ databases">
        <authorList>
            <person name="Ploux O."/>
        </authorList>
    </citation>
    <scope>NUCLEOTIDE SEQUENCE [LARGE SCALE GENOMIC DNA]</scope>
    <source>
        <strain evidence="5 6">R0</strain>
    </source>
</reference>
<evidence type="ECO:0000313" key="5">
    <source>
        <dbReference type="EMBL" id="KYG64718.1"/>
    </source>
</evidence>
<keyword evidence="6" id="KW-1185">Reference proteome</keyword>
<evidence type="ECO:0000256" key="2">
    <source>
        <dbReference type="PIRSR" id="PIRSR620019-1"/>
    </source>
</evidence>
<accession>A0A150WLA8</accession>
<dbReference type="Pfam" id="PF17836">
    <property type="entry name" value="PglD_N"/>
    <property type="match status" value="1"/>
</dbReference>
<gene>
    <name evidence="5" type="ORF">AZI86_10940</name>
</gene>
<dbReference type="PANTHER" id="PTHR43300:SF7">
    <property type="entry name" value="UDP-N-ACETYLBACILLOSAMINE N-ACETYLTRANSFERASE"/>
    <property type="match status" value="1"/>
</dbReference>